<keyword evidence="2" id="KW-1185">Reference proteome</keyword>
<comment type="caution">
    <text evidence="1">The sequence shown here is derived from an EMBL/GenBank/DDBJ whole genome shotgun (WGS) entry which is preliminary data.</text>
</comment>
<evidence type="ECO:0000313" key="1">
    <source>
        <dbReference type="EMBL" id="MCE8048508.1"/>
    </source>
</evidence>
<gene>
    <name evidence="1" type="ORF">HOP60_17410</name>
</gene>
<sequence>MFELGGSADLFEEVKKAMVEYCNEPNSRLFLFLVFSLNHLREWIAGNSARAIQKKVEEGEGLTREESFARGLWEMEEFRVVNLLCNKSKHISVRLPHKLTSSRGLHVGGWCSDSLDQLYYEIDGVDSREVFLAVIKKYNDWFLVNN</sequence>
<name>A0ABS9B9F8_9GAMM</name>
<organism evidence="1 2">
    <name type="scientific">Billgrantia desiderata</name>
    <dbReference type="NCBI Taxonomy" id="52021"/>
    <lineage>
        <taxon>Bacteria</taxon>
        <taxon>Pseudomonadati</taxon>
        <taxon>Pseudomonadota</taxon>
        <taxon>Gammaproteobacteria</taxon>
        <taxon>Oceanospirillales</taxon>
        <taxon>Halomonadaceae</taxon>
        <taxon>Billgrantia</taxon>
    </lineage>
</organism>
<protein>
    <submittedName>
        <fullName evidence="1">Uncharacterized protein</fullName>
    </submittedName>
</protein>
<dbReference type="RefSeq" id="WP_234251282.1">
    <property type="nucleotide sequence ID" value="NZ_JABFTQ010000013.1"/>
</dbReference>
<dbReference type="Proteomes" id="UP001320154">
    <property type="component" value="Unassembled WGS sequence"/>
</dbReference>
<dbReference type="EMBL" id="JABFTQ010000013">
    <property type="protein sequence ID" value="MCE8048508.1"/>
    <property type="molecule type" value="Genomic_DNA"/>
</dbReference>
<evidence type="ECO:0000313" key="2">
    <source>
        <dbReference type="Proteomes" id="UP001320154"/>
    </source>
</evidence>
<proteinExistence type="predicted"/>
<reference evidence="1 2" key="1">
    <citation type="journal article" date="2021" name="Front. Microbiol.">
        <title>Aerobic Denitrification and Heterotrophic Sulfur Oxidation in the Genus Halomonas Revealed by Six Novel Species Characterizations and Genome-Based Analysis.</title>
        <authorList>
            <person name="Wang L."/>
            <person name="Shao Z."/>
        </authorList>
    </citation>
    <scope>NUCLEOTIDE SEQUENCE [LARGE SCALE GENOMIC DNA]</scope>
    <source>
        <strain evidence="1 2">MCCC 1A05748</strain>
    </source>
</reference>
<accession>A0ABS9B9F8</accession>